<feature type="compositionally biased region" description="Basic residues" evidence="1">
    <location>
        <begin position="417"/>
        <end position="426"/>
    </location>
</feature>
<dbReference type="InterPro" id="IPR026073">
    <property type="entry name" value="GGNBP2"/>
</dbReference>
<dbReference type="PANTHER" id="PTHR13601">
    <property type="entry name" value="GAMETOGENETIN-BINDING PROTEIN 2"/>
    <property type="match status" value="1"/>
</dbReference>
<sequence length="753" mass="86455">MDKCKYQKSCGNYVVARYDRRNSRMTRIEKQTGQCTQDGSERLFVANGRHKKYRLQQLRIIKNKKIESKEIMAKLVNVWRDDDPVDLTRRQMPLIVDENLTMIMDVNGLGAICTSPLVRGKQLDEFTRKLDMLTKEEIKASFEVTCKDMLTILGQAVPCVGCRRSVERLFDDLMKSGHPALDPLIITPDGLLSISDDILESPQLLCTMLQGHSARLNNLVEKQPRNKKSRRCVLHSLEIQRMRPPPSAWKEVWDCMELPCRQELALIETDTLDATLDTYLRKHRFCAECRTKVLLASSILTTEHEPAKETGYVAALYSGRAQPELMGRERHAKTLEIAQEEVLTCLGICVAERLHKVHRRLREEETVYKVLAAVAVDALSRNFQMAVEVKQGISQLELLYEELTREEIAKQQRREKLRLKRKKKKERRYETEEKENSCHCSNERRSGSSETCCVCMEVKPTTQNIDRHKLQVLDPKNKGPPTCKCPDCLKKAKIPSIIQSQSQTQLPYSTKKVPSPQKSSSKKTTSESKTKISQSQIEETNSEIKHFSEEELFESCDSCKDFSDKTEDEQWHNLDDCKDPMTKDLVGAWIGEPNKRYTIWIEMKKRFELSMADRKSRSSSEQSSQDCGYSSEHNISSPSFPSTPEGSEVACSDGCCNHEGDCHDIRTSDKLVHSNSSISLLKERGGGPTLTQMLEDCYLSDDEEKESYIPAEEVMEFKSRMCQVLEKRQELRQTLRKRFAILCSHHKPFIIPH</sequence>
<reference evidence="2" key="1">
    <citation type="journal article" date="2020" name="G3 (Bethesda)">
        <title>High-Quality Assemblies for Three Invasive Social Wasps from the &lt;i&gt;Vespula&lt;/i&gt; Genus.</title>
        <authorList>
            <person name="Harrop T.W.R."/>
            <person name="Guhlin J."/>
            <person name="McLaughlin G.M."/>
            <person name="Permina E."/>
            <person name="Stockwell P."/>
            <person name="Gilligan J."/>
            <person name="Le Lec M.F."/>
            <person name="Gruber M.A.M."/>
            <person name="Quinn O."/>
            <person name="Lovegrove M."/>
            <person name="Duncan E.J."/>
            <person name="Remnant E.J."/>
            <person name="Van Eeckhoven J."/>
            <person name="Graham B."/>
            <person name="Knapp R.A."/>
            <person name="Langford K.W."/>
            <person name="Kronenberg Z."/>
            <person name="Press M.O."/>
            <person name="Eacker S.M."/>
            <person name="Wilson-Rankin E.E."/>
            <person name="Purcell J."/>
            <person name="Lester P.J."/>
            <person name="Dearden P.K."/>
        </authorList>
    </citation>
    <scope>NUCLEOTIDE SEQUENCE</scope>
    <source>
        <strain evidence="2">Linc-1</strain>
    </source>
</reference>
<proteinExistence type="predicted"/>
<evidence type="ECO:0000313" key="3">
    <source>
        <dbReference type="Proteomes" id="UP000617340"/>
    </source>
</evidence>
<feature type="compositionally biased region" description="Polar residues" evidence="1">
    <location>
        <begin position="632"/>
        <end position="645"/>
    </location>
</feature>
<organism evidence="2 3">
    <name type="scientific">Vespula germanica</name>
    <name type="common">German yellow jacket</name>
    <name type="synonym">Paravespula germanica</name>
    <dbReference type="NCBI Taxonomy" id="30212"/>
    <lineage>
        <taxon>Eukaryota</taxon>
        <taxon>Metazoa</taxon>
        <taxon>Ecdysozoa</taxon>
        <taxon>Arthropoda</taxon>
        <taxon>Hexapoda</taxon>
        <taxon>Insecta</taxon>
        <taxon>Pterygota</taxon>
        <taxon>Neoptera</taxon>
        <taxon>Endopterygota</taxon>
        <taxon>Hymenoptera</taxon>
        <taxon>Apocrita</taxon>
        <taxon>Aculeata</taxon>
        <taxon>Vespoidea</taxon>
        <taxon>Vespidae</taxon>
        <taxon>Vespinae</taxon>
        <taxon>Vespula</taxon>
    </lineage>
</organism>
<dbReference type="AlphaFoldDB" id="A0A834NFE0"/>
<dbReference type="GO" id="GO:0005634">
    <property type="term" value="C:nucleus"/>
    <property type="evidence" value="ECO:0007669"/>
    <property type="project" value="TreeGrafter"/>
</dbReference>
<protein>
    <recommendedName>
        <fullName evidence="4">Gametogenetin-binding protein 2-like</fullName>
    </recommendedName>
</protein>
<feature type="compositionally biased region" description="Basic and acidic residues" evidence="1">
    <location>
        <begin position="427"/>
        <end position="447"/>
    </location>
</feature>
<evidence type="ECO:0008006" key="4">
    <source>
        <dbReference type="Google" id="ProtNLM"/>
    </source>
</evidence>
<feature type="region of interest" description="Disordered" evidence="1">
    <location>
        <begin position="499"/>
        <end position="540"/>
    </location>
</feature>
<feature type="region of interest" description="Disordered" evidence="1">
    <location>
        <begin position="417"/>
        <end position="447"/>
    </location>
</feature>
<dbReference type="GO" id="GO:0005737">
    <property type="term" value="C:cytoplasm"/>
    <property type="evidence" value="ECO:0007669"/>
    <property type="project" value="TreeGrafter"/>
</dbReference>
<feature type="compositionally biased region" description="Low complexity" evidence="1">
    <location>
        <begin position="499"/>
        <end position="523"/>
    </location>
</feature>
<dbReference type="EMBL" id="JACSDZ010000004">
    <property type="protein sequence ID" value="KAF7406009.1"/>
    <property type="molecule type" value="Genomic_DNA"/>
</dbReference>
<accession>A0A834NFE0</accession>
<dbReference type="PANTHER" id="PTHR13601:SF2">
    <property type="entry name" value="GAMETOGENETIN-BINDING PROTEIN 2"/>
    <property type="match status" value="1"/>
</dbReference>
<name>A0A834NFE0_VESGE</name>
<evidence type="ECO:0000256" key="1">
    <source>
        <dbReference type="SAM" id="MobiDB-lite"/>
    </source>
</evidence>
<dbReference type="Proteomes" id="UP000617340">
    <property type="component" value="Unassembled WGS sequence"/>
</dbReference>
<keyword evidence="3" id="KW-1185">Reference proteome</keyword>
<comment type="caution">
    <text evidence="2">The sequence shown here is derived from an EMBL/GenBank/DDBJ whole genome shotgun (WGS) entry which is preliminary data.</text>
</comment>
<evidence type="ECO:0000313" key="2">
    <source>
        <dbReference type="EMBL" id="KAF7406009.1"/>
    </source>
</evidence>
<feature type="region of interest" description="Disordered" evidence="1">
    <location>
        <begin position="613"/>
        <end position="645"/>
    </location>
</feature>
<gene>
    <name evidence="2" type="ORF">HZH68_005378</name>
</gene>
<feature type="compositionally biased region" description="Low complexity" evidence="1">
    <location>
        <begin position="619"/>
        <end position="631"/>
    </location>
</feature>